<dbReference type="EMBL" id="CM001224">
    <property type="protein sequence ID" value="KEH20634.1"/>
    <property type="molecule type" value="Genomic_DNA"/>
</dbReference>
<keyword evidence="3" id="KW-1185">Reference proteome</keyword>
<evidence type="ECO:0000313" key="2">
    <source>
        <dbReference type="EnsemblPlants" id="KEH20634"/>
    </source>
</evidence>
<organism evidence="1 3">
    <name type="scientific">Medicago truncatula</name>
    <name type="common">Barrel medic</name>
    <name type="synonym">Medicago tribuloides</name>
    <dbReference type="NCBI Taxonomy" id="3880"/>
    <lineage>
        <taxon>Eukaryota</taxon>
        <taxon>Viridiplantae</taxon>
        <taxon>Streptophyta</taxon>
        <taxon>Embryophyta</taxon>
        <taxon>Tracheophyta</taxon>
        <taxon>Spermatophyta</taxon>
        <taxon>Magnoliopsida</taxon>
        <taxon>eudicotyledons</taxon>
        <taxon>Gunneridae</taxon>
        <taxon>Pentapetalae</taxon>
        <taxon>rosids</taxon>
        <taxon>fabids</taxon>
        <taxon>Fabales</taxon>
        <taxon>Fabaceae</taxon>
        <taxon>Papilionoideae</taxon>
        <taxon>50 kb inversion clade</taxon>
        <taxon>NPAAA clade</taxon>
        <taxon>Hologalegina</taxon>
        <taxon>IRL clade</taxon>
        <taxon>Trifolieae</taxon>
        <taxon>Medicago</taxon>
    </lineage>
</organism>
<proteinExistence type="predicted"/>
<gene>
    <name evidence="1" type="ordered locus">MTR_8g080960</name>
</gene>
<evidence type="ECO:0000313" key="1">
    <source>
        <dbReference type="EMBL" id="KEH20634.1"/>
    </source>
</evidence>
<dbReference type="Proteomes" id="UP000002051">
    <property type="component" value="Chromosome 8"/>
</dbReference>
<reference evidence="1 3" key="1">
    <citation type="journal article" date="2011" name="Nature">
        <title>The Medicago genome provides insight into the evolution of rhizobial symbioses.</title>
        <authorList>
            <person name="Young N.D."/>
            <person name="Debelle F."/>
            <person name="Oldroyd G.E."/>
            <person name="Geurts R."/>
            <person name="Cannon S.B."/>
            <person name="Udvardi M.K."/>
            <person name="Benedito V.A."/>
            <person name="Mayer K.F."/>
            <person name="Gouzy J."/>
            <person name="Schoof H."/>
            <person name="Van de Peer Y."/>
            <person name="Proost S."/>
            <person name="Cook D.R."/>
            <person name="Meyers B.C."/>
            <person name="Spannagl M."/>
            <person name="Cheung F."/>
            <person name="De Mita S."/>
            <person name="Krishnakumar V."/>
            <person name="Gundlach H."/>
            <person name="Zhou S."/>
            <person name="Mudge J."/>
            <person name="Bharti A.K."/>
            <person name="Murray J.D."/>
            <person name="Naoumkina M.A."/>
            <person name="Rosen B."/>
            <person name="Silverstein K.A."/>
            <person name="Tang H."/>
            <person name="Rombauts S."/>
            <person name="Zhao P.X."/>
            <person name="Zhou P."/>
            <person name="Barbe V."/>
            <person name="Bardou P."/>
            <person name="Bechner M."/>
            <person name="Bellec A."/>
            <person name="Berger A."/>
            <person name="Berges H."/>
            <person name="Bidwell S."/>
            <person name="Bisseling T."/>
            <person name="Choisne N."/>
            <person name="Couloux A."/>
            <person name="Denny R."/>
            <person name="Deshpande S."/>
            <person name="Dai X."/>
            <person name="Doyle J.J."/>
            <person name="Dudez A.M."/>
            <person name="Farmer A.D."/>
            <person name="Fouteau S."/>
            <person name="Franken C."/>
            <person name="Gibelin C."/>
            <person name="Gish J."/>
            <person name="Goldstein S."/>
            <person name="Gonzalez A.J."/>
            <person name="Green P.J."/>
            <person name="Hallab A."/>
            <person name="Hartog M."/>
            <person name="Hua A."/>
            <person name="Humphray S.J."/>
            <person name="Jeong D.H."/>
            <person name="Jing Y."/>
            <person name="Jocker A."/>
            <person name="Kenton S.M."/>
            <person name="Kim D.J."/>
            <person name="Klee K."/>
            <person name="Lai H."/>
            <person name="Lang C."/>
            <person name="Lin S."/>
            <person name="Macmil S.L."/>
            <person name="Magdelenat G."/>
            <person name="Matthews L."/>
            <person name="McCorrison J."/>
            <person name="Monaghan E.L."/>
            <person name="Mun J.H."/>
            <person name="Najar F.Z."/>
            <person name="Nicholson C."/>
            <person name="Noirot C."/>
            <person name="O'Bleness M."/>
            <person name="Paule C.R."/>
            <person name="Poulain J."/>
            <person name="Prion F."/>
            <person name="Qin B."/>
            <person name="Qu C."/>
            <person name="Retzel E.F."/>
            <person name="Riddle C."/>
            <person name="Sallet E."/>
            <person name="Samain S."/>
            <person name="Samson N."/>
            <person name="Sanders I."/>
            <person name="Saurat O."/>
            <person name="Scarpelli C."/>
            <person name="Schiex T."/>
            <person name="Segurens B."/>
            <person name="Severin A.J."/>
            <person name="Sherrier D.J."/>
            <person name="Shi R."/>
            <person name="Sims S."/>
            <person name="Singer S.R."/>
            <person name="Sinharoy S."/>
            <person name="Sterck L."/>
            <person name="Viollet A."/>
            <person name="Wang B.B."/>
            <person name="Wang K."/>
            <person name="Wang M."/>
            <person name="Wang X."/>
            <person name="Warfsmann J."/>
            <person name="Weissenbach J."/>
            <person name="White D.D."/>
            <person name="White J.D."/>
            <person name="Wiley G.B."/>
            <person name="Wincker P."/>
            <person name="Xing Y."/>
            <person name="Yang L."/>
            <person name="Yao Z."/>
            <person name="Ying F."/>
            <person name="Zhai J."/>
            <person name="Zhou L."/>
            <person name="Zuber A."/>
            <person name="Denarie J."/>
            <person name="Dixon R.A."/>
            <person name="May G.D."/>
            <person name="Schwartz D.C."/>
            <person name="Rogers J."/>
            <person name="Quetier F."/>
            <person name="Town C.D."/>
            <person name="Roe B.A."/>
        </authorList>
    </citation>
    <scope>NUCLEOTIDE SEQUENCE [LARGE SCALE GENOMIC DNA]</scope>
    <source>
        <strain evidence="1">A17</strain>
        <strain evidence="2 3">cv. Jemalong A17</strain>
    </source>
</reference>
<name>A0A072TSZ0_MEDTR</name>
<dbReference type="HOGENOM" id="CLU_2561853_0_0_1"/>
<dbReference type="AlphaFoldDB" id="A0A072TSZ0"/>
<dbReference type="EnsemblPlants" id="KEH20634">
    <property type="protein sequence ID" value="KEH20634"/>
    <property type="gene ID" value="MTR_8g080960"/>
</dbReference>
<accession>A0A072TSZ0</accession>
<reference evidence="1 3" key="2">
    <citation type="journal article" date="2014" name="BMC Genomics">
        <title>An improved genome release (version Mt4.0) for the model legume Medicago truncatula.</title>
        <authorList>
            <person name="Tang H."/>
            <person name="Krishnakumar V."/>
            <person name="Bidwell S."/>
            <person name="Rosen B."/>
            <person name="Chan A."/>
            <person name="Zhou S."/>
            <person name="Gentzbittel L."/>
            <person name="Childs K.L."/>
            <person name="Yandell M."/>
            <person name="Gundlach H."/>
            <person name="Mayer K.F."/>
            <person name="Schwartz D.C."/>
            <person name="Town C.D."/>
        </authorList>
    </citation>
    <scope>GENOME REANNOTATION</scope>
    <source>
        <strain evidence="1">A17</strain>
        <strain evidence="2 3">cv. Jemalong A17</strain>
    </source>
</reference>
<reference evidence="2" key="3">
    <citation type="submission" date="2015-04" db="UniProtKB">
        <authorList>
            <consortium name="EnsemblPlants"/>
        </authorList>
    </citation>
    <scope>IDENTIFICATION</scope>
    <source>
        <strain evidence="2">cv. Jemalong A17</strain>
    </source>
</reference>
<protein>
    <submittedName>
        <fullName evidence="1 2">Uncharacterized protein</fullName>
    </submittedName>
</protein>
<evidence type="ECO:0000313" key="3">
    <source>
        <dbReference type="Proteomes" id="UP000002051"/>
    </source>
</evidence>
<sequence length="82" mass="9590">MTAYADRFRVCSYFNRGGCGFFLTDFRVRLCIRVGGRISHLHEVWLYITSGVSKSSSVYLMLDCLARKRRYTCCCRDEFLVL</sequence>